<dbReference type="PANTHER" id="PTHR43806:SF11">
    <property type="entry name" value="CEREVISIN-RELATED"/>
    <property type="match status" value="1"/>
</dbReference>
<evidence type="ECO:0000313" key="22">
    <source>
        <dbReference type="EMBL" id="GEN32390.1"/>
    </source>
</evidence>
<dbReference type="Gene3D" id="2.60.40.4070">
    <property type="match status" value="1"/>
</dbReference>
<keyword evidence="23" id="KW-1185">Reference proteome</keyword>
<proteinExistence type="inferred from homology"/>
<feature type="transmembrane region" description="Helical" evidence="16">
    <location>
        <begin position="1469"/>
        <end position="1489"/>
    </location>
</feature>
<dbReference type="InterPro" id="IPR036852">
    <property type="entry name" value="Peptidase_S8/S53_dom_sf"/>
</dbReference>
<dbReference type="SUPFAM" id="SSF52025">
    <property type="entry name" value="PA domain"/>
    <property type="match status" value="1"/>
</dbReference>
<feature type="domain" description="PA" evidence="19">
    <location>
        <begin position="429"/>
        <end position="510"/>
    </location>
</feature>
<evidence type="ECO:0000256" key="6">
    <source>
        <dbReference type="ARBA" id="ARBA00022670"/>
    </source>
</evidence>
<evidence type="ECO:0000259" key="20">
    <source>
        <dbReference type="Pfam" id="PF05922"/>
    </source>
</evidence>
<keyword evidence="10 13" id="KW-0720">Serine protease</keyword>
<dbReference type="Proteomes" id="UP000321491">
    <property type="component" value="Unassembled WGS sequence"/>
</dbReference>
<keyword evidence="16" id="KW-0812">Transmembrane</keyword>
<sequence length="1495" mass="164113">MHRNLRKITAILLIFILAFSQATFASAQLPIKELPVKKDKPSVTSVLETESPEKEVRVIVELKGEAPIEKATKRGVLFKSLSDSEQKKLQQEVTSKQNKVKQEIKKKAIKPNYLQDFNTVVNGFSAEVKVKDIKKIEKIKDVEAVHLVNEYERPEVKPDMKYSKELVEAQKVWRDFENKGEGMVVGVIDSGIDPTHKDMVLSDEKTAKLTEDFVNKKIKEEGLPGKYYTPKVPYAYNYMDETHEVIEDHAEASMHGMHVSGTVGANGDEEDGGLKGVAPEVQILGLKVFGNDPLMQSTFGDVYVKAIDDSIKLGADVLNLSLGAPAGFVSEDSLEQQAVTNAVENGIVVSISAGNSALFADGYWYPTVSNPDYGVNGSPGVAYNSLQVASFENEFMEMDEVVYSIDGEETSTPFMSAGKTHPNDVSEKTFELVEAGLGHPEEFEGKDLNGKYALVQRGGLPFTEKALNAQAVGAAGVIIYNNEDGFINMATEDAIVIPQLFMLKNDGDKLAEALKNGKTATVTFTGKQIPTANPDAGLMSDFTSWGLAPNLDFKPEITAPGGMILSTLNDDKYGMMSGTSMAAPHIAGGSALVLERIVNEFKLDRADRVTRAKNIMMNTSKPVDLGETPVSPRRQGAGLAQLHAALKTPVMVTESNTKEAKVALKEITSNQVTFELTAENFTDESVTYEVQGNAQTDAPVDAGDVELITAPNLMGGLDLTENNWATVTVNGKEKAEIEVPANGTATVEVTVDVSETDTALNSIFKNGYWLEGFVRFVDPSDVHPDLTVPYVGFKGDWNNPPIFDKPMWDETSFYGMTGVVTTTDEEGVFNILGIDPITGEFNEKHLAISPNGDGLNDDATLILSFLRNAKHVKYNVLDENMKVVRTIHTDDYVRKNYYDGGRGQMYNLSTSRLWDGKIDGKPAPEGKYYLQAQAVIDYEGKDWQTFELPVTVDVTAPELTVELDKSTNTLHVDAKDNEGGSGLWYWDVLVNGESVLDEPYMNGETEHVLTGVKDSDKVSVVAVDYARNSTEKEVHESHESEDKVRPEVFLLTPEPLDVMPTNDVLFKGYATDNSEIVKITIDDEEIDFTYNKDKDRYEFETTLHYEDGFYNAKVKAEDASGNTREIGRRIFVDATPADLEIVSVEKVESEEEVTETDEANEEVADVQAAETDAETTNEKETYRVTVKIKDNFDEIRLYVNESEVYKNELSDKYSEPTAFDETIELEVELFENEDNEFKVVDLGGHTTIKQVNPEELSDVEEIVVNSPVVNSITEGDETITGKYEGDLPEGAVAQVHIKLPNGDEVVEPVDEDGNFVHELKVDLKAGDKVNVWVTVTYHDNEYVGESVTKEVLAKEEPPAKEPEDPKEPVEPEDPKEPVDPKEPGKPGDPGKPGKPGPKPPKVETPKDPPHPGAKKPGDGKGKKGKGSDDEGAGVTPSKGDNNGGKKGSDTNKQSDQNAGSKLPSTATNMWLYILIGALSVAFGGAMMFFRRRLQS</sequence>
<dbReference type="GO" id="GO:0006508">
    <property type="term" value="P:proteolysis"/>
    <property type="evidence" value="ECO:0007669"/>
    <property type="project" value="UniProtKB-KW"/>
</dbReference>
<evidence type="ECO:0000256" key="2">
    <source>
        <dbReference type="ARBA" id="ARBA00004613"/>
    </source>
</evidence>
<keyword evidence="16" id="KW-1133">Transmembrane helix</keyword>
<dbReference type="InterPro" id="IPR000209">
    <property type="entry name" value="Peptidase_S8/S53_dom"/>
</dbReference>
<dbReference type="PRINTS" id="PR00723">
    <property type="entry name" value="SUBTILISIN"/>
</dbReference>
<reference evidence="22 23" key="1">
    <citation type="submission" date="2019-07" db="EMBL/GenBank/DDBJ databases">
        <title>Whole genome shotgun sequence of Cerasibacillus quisquiliarum NBRC 102429.</title>
        <authorList>
            <person name="Hosoyama A."/>
            <person name="Uohara A."/>
            <person name="Ohji S."/>
            <person name="Ichikawa N."/>
        </authorList>
    </citation>
    <scope>NUCLEOTIDE SEQUENCE [LARGE SCALE GENOMIC DNA]</scope>
    <source>
        <strain evidence="22 23">NBRC 102429</strain>
    </source>
</reference>
<evidence type="ECO:0000256" key="16">
    <source>
        <dbReference type="SAM" id="Phobius"/>
    </source>
</evidence>
<dbReference type="PANTHER" id="PTHR43806">
    <property type="entry name" value="PEPTIDASE S8"/>
    <property type="match status" value="1"/>
</dbReference>
<evidence type="ECO:0000256" key="8">
    <source>
        <dbReference type="ARBA" id="ARBA00022737"/>
    </source>
</evidence>
<evidence type="ECO:0000259" key="21">
    <source>
        <dbReference type="Pfam" id="PF06280"/>
    </source>
</evidence>
<evidence type="ECO:0000259" key="19">
    <source>
        <dbReference type="Pfam" id="PF02225"/>
    </source>
</evidence>
<feature type="active site" description="Charge relay system" evidence="12 13">
    <location>
        <position position="580"/>
    </location>
</feature>
<comment type="cofactor">
    <cofactor evidence="1">
        <name>Ca(2+)</name>
        <dbReference type="ChEBI" id="CHEBI:29108"/>
    </cofactor>
</comment>
<evidence type="ECO:0000259" key="18">
    <source>
        <dbReference type="Pfam" id="PF00082"/>
    </source>
</evidence>
<feature type="compositionally biased region" description="Basic and acidic residues" evidence="15">
    <location>
        <begin position="1348"/>
        <end position="1385"/>
    </location>
</feature>
<comment type="caution">
    <text evidence="22">The sequence shown here is derived from an EMBL/GenBank/DDBJ whole genome shotgun (WGS) entry which is preliminary data.</text>
</comment>
<feature type="region of interest" description="Disordered" evidence="15">
    <location>
        <begin position="1151"/>
        <end position="1178"/>
    </location>
</feature>
<dbReference type="Pfam" id="PF02225">
    <property type="entry name" value="PA"/>
    <property type="match status" value="1"/>
</dbReference>
<evidence type="ECO:0000256" key="12">
    <source>
        <dbReference type="PIRSR" id="PIRSR615500-1"/>
    </source>
</evidence>
<evidence type="ECO:0000256" key="9">
    <source>
        <dbReference type="ARBA" id="ARBA00022801"/>
    </source>
</evidence>
<dbReference type="Pfam" id="PF00082">
    <property type="entry name" value="Peptidase_S8"/>
    <property type="match status" value="1"/>
</dbReference>
<evidence type="ECO:0000256" key="3">
    <source>
        <dbReference type="ARBA" id="ARBA00011073"/>
    </source>
</evidence>
<accession>A0A511V0F2</accession>
<feature type="active site" description="Charge relay system" evidence="12 13">
    <location>
        <position position="255"/>
    </location>
</feature>
<dbReference type="OrthoDB" id="9798386at2"/>
<dbReference type="PROSITE" id="PS00136">
    <property type="entry name" value="SUBTILASE_ASP"/>
    <property type="match status" value="1"/>
</dbReference>
<feature type="domain" description="C5a peptidase/Subtilisin-like protease SBT2-like Fn3-like" evidence="21">
    <location>
        <begin position="662"/>
        <end position="791"/>
    </location>
</feature>
<name>A0A511V0F2_9BACI</name>
<dbReference type="SUPFAM" id="SSF52743">
    <property type="entry name" value="Subtilisin-like"/>
    <property type="match status" value="1"/>
</dbReference>
<protein>
    <recommendedName>
        <fullName evidence="24">Lactocepin</fullName>
    </recommendedName>
</protein>
<dbReference type="Gene3D" id="3.40.50.200">
    <property type="entry name" value="Peptidase S8/S53 domain"/>
    <property type="match status" value="1"/>
</dbReference>
<evidence type="ECO:0000256" key="13">
    <source>
        <dbReference type="PROSITE-ProRule" id="PRU01240"/>
    </source>
</evidence>
<dbReference type="InterPro" id="IPR023827">
    <property type="entry name" value="Peptidase_S8_Asp-AS"/>
</dbReference>
<dbReference type="InterPro" id="IPR046450">
    <property type="entry name" value="PA_dom_sf"/>
</dbReference>
<dbReference type="GO" id="GO:0004252">
    <property type="term" value="F:serine-type endopeptidase activity"/>
    <property type="evidence" value="ECO:0007669"/>
    <property type="project" value="UniProtKB-UniRule"/>
</dbReference>
<comment type="similarity">
    <text evidence="3 13 14">Belongs to the peptidase S8 family.</text>
</comment>
<keyword evidence="9 13" id="KW-0378">Hydrolase</keyword>
<dbReference type="InterPro" id="IPR010259">
    <property type="entry name" value="S8pro/Inhibitor_I9"/>
</dbReference>
<evidence type="ECO:0000313" key="23">
    <source>
        <dbReference type="Proteomes" id="UP000321491"/>
    </source>
</evidence>
<evidence type="ECO:0000256" key="17">
    <source>
        <dbReference type="SAM" id="SignalP"/>
    </source>
</evidence>
<dbReference type="Pfam" id="PF05922">
    <property type="entry name" value="Inhibitor_I9"/>
    <property type="match status" value="1"/>
</dbReference>
<dbReference type="PROSITE" id="PS51892">
    <property type="entry name" value="SUBTILASE"/>
    <property type="match status" value="1"/>
</dbReference>
<dbReference type="InterPro" id="IPR022398">
    <property type="entry name" value="Peptidase_S8_His-AS"/>
</dbReference>
<dbReference type="InterPro" id="IPR015500">
    <property type="entry name" value="Peptidase_S8_subtilisin-rel"/>
</dbReference>
<evidence type="ECO:0008006" key="24">
    <source>
        <dbReference type="Google" id="ProtNLM"/>
    </source>
</evidence>
<dbReference type="Gene3D" id="3.50.30.30">
    <property type="match status" value="1"/>
</dbReference>
<dbReference type="EMBL" id="BJXW01000040">
    <property type="protein sequence ID" value="GEN32390.1"/>
    <property type="molecule type" value="Genomic_DNA"/>
</dbReference>
<keyword evidence="8" id="KW-0677">Repeat</keyword>
<dbReference type="InterPro" id="IPR010435">
    <property type="entry name" value="C5a/SBT2-like_Fn3"/>
</dbReference>
<feature type="domain" description="Peptidase S8/S53" evidence="18">
    <location>
        <begin position="180"/>
        <end position="638"/>
    </location>
</feature>
<feature type="compositionally biased region" description="Basic and acidic residues" evidence="15">
    <location>
        <begin position="1400"/>
        <end position="1428"/>
    </location>
</feature>
<evidence type="ECO:0000256" key="11">
    <source>
        <dbReference type="ARBA" id="ARBA00022837"/>
    </source>
</evidence>
<keyword evidence="5" id="KW-0964">Secreted</keyword>
<dbReference type="RefSeq" id="WP_146938729.1">
    <property type="nucleotide sequence ID" value="NZ_BJXW01000040.1"/>
</dbReference>
<dbReference type="PROSITE" id="PS00137">
    <property type="entry name" value="SUBTILASE_HIS"/>
    <property type="match status" value="1"/>
</dbReference>
<dbReference type="Gene3D" id="2.60.40.1710">
    <property type="entry name" value="Subtilisin-like superfamily"/>
    <property type="match status" value="1"/>
</dbReference>
<dbReference type="GO" id="GO:0016020">
    <property type="term" value="C:membrane"/>
    <property type="evidence" value="ECO:0007669"/>
    <property type="project" value="InterPro"/>
</dbReference>
<dbReference type="InterPro" id="IPR003137">
    <property type="entry name" value="PA_domain"/>
</dbReference>
<feature type="chain" id="PRO_5022192077" description="Lactocepin" evidence="17">
    <location>
        <begin position="28"/>
        <end position="1495"/>
    </location>
</feature>
<feature type="compositionally biased region" description="Acidic residues" evidence="15">
    <location>
        <begin position="1151"/>
        <end position="1164"/>
    </location>
</feature>
<dbReference type="Pfam" id="PF06280">
    <property type="entry name" value="fn3_5"/>
    <property type="match status" value="1"/>
</dbReference>
<dbReference type="InterPro" id="IPR050131">
    <property type="entry name" value="Peptidase_S8_subtilisin-like"/>
</dbReference>
<keyword evidence="7 17" id="KW-0732">Signal</keyword>
<evidence type="ECO:0000256" key="4">
    <source>
        <dbReference type="ARBA" id="ARBA00022512"/>
    </source>
</evidence>
<keyword evidence="16" id="KW-0472">Membrane</keyword>
<evidence type="ECO:0000256" key="14">
    <source>
        <dbReference type="RuleBase" id="RU003355"/>
    </source>
</evidence>
<evidence type="ECO:0000256" key="15">
    <source>
        <dbReference type="SAM" id="MobiDB-lite"/>
    </source>
</evidence>
<keyword evidence="11" id="KW-0106">Calcium</keyword>
<feature type="active site" description="Charge relay system" evidence="12 13">
    <location>
        <position position="189"/>
    </location>
</feature>
<feature type="signal peptide" evidence="17">
    <location>
        <begin position="1"/>
        <end position="27"/>
    </location>
</feature>
<evidence type="ECO:0000256" key="10">
    <source>
        <dbReference type="ARBA" id="ARBA00022825"/>
    </source>
</evidence>
<dbReference type="InterPro" id="IPR023828">
    <property type="entry name" value="Peptidase_S8_Ser-AS"/>
</dbReference>
<evidence type="ECO:0000256" key="7">
    <source>
        <dbReference type="ARBA" id="ARBA00022729"/>
    </source>
</evidence>
<dbReference type="InterPro" id="IPR034216">
    <property type="entry name" value="C5a_Peptidase"/>
</dbReference>
<keyword evidence="4" id="KW-0134">Cell wall</keyword>
<comment type="subcellular location">
    <subcellularLocation>
        <location evidence="2">Secreted</location>
    </subcellularLocation>
</comment>
<feature type="region of interest" description="Disordered" evidence="15">
    <location>
        <begin position="1348"/>
        <end position="1461"/>
    </location>
</feature>
<evidence type="ECO:0000256" key="5">
    <source>
        <dbReference type="ARBA" id="ARBA00022525"/>
    </source>
</evidence>
<feature type="domain" description="Inhibitor I9" evidence="20">
    <location>
        <begin position="59"/>
        <end position="146"/>
    </location>
</feature>
<dbReference type="PROSITE" id="PS00138">
    <property type="entry name" value="SUBTILASE_SER"/>
    <property type="match status" value="1"/>
</dbReference>
<keyword evidence="6 13" id="KW-0645">Protease</keyword>
<gene>
    <name evidence="22" type="ORF">CQU01_26280</name>
</gene>
<dbReference type="CDD" id="cd07475">
    <property type="entry name" value="Peptidases_S8_C5a_Peptidase"/>
    <property type="match status" value="1"/>
</dbReference>
<evidence type="ECO:0000256" key="1">
    <source>
        <dbReference type="ARBA" id="ARBA00001913"/>
    </source>
</evidence>
<organism evidence="22 23">
    <name type="scientific">Cerasibacillus quisquiliarum</name>
    <dbReference type="NCBI Taxonomy" id="227865"/>
    <lineage>
        <taxon>Bacteria</taxon>
        <taxon>Bacillati</taxon>
        <taxon>Bacillota</taxon>
        <taxon>Bacilli</taxon>
        <taxon>Bacillales</taxon>
        <taxon>Bacillaceae</taxon>
        <taxon>Cerasibacillus</taxon>
    </lineage>
</organism>
<dbReference type="NCBIfam" id="TIGR01167">
    <property type="entry name" value="LPXTG_anchor"/>
    <property type="match status" value="1"/>
</dbReference>
<dbReference type="CDD" id="cd02133">
    <property type="entry name" value="PA_C5a_like"/>
    <property type="match status" value="1"/>
</dbReference>
<dbReference type="GO" id="GO:0005576">
    <property type="term" value="C:extracellular region"/>
    <property type="evidence" value="ECO:0007669"/>
    <property type="project" value="UniProtKB-SubCell"/>
</dbReference>